<feature type="compositionally biased region" description="Acidic residues" evidence="1">
    <location>
        <begin position="113"/>
        <end position="123"/>
    </location>
</feature>
<dbReference type="Proteomes" id="UP000198948">
    <property type="component" value="Unassembled WGS sequence"/>
</dbReference>
<dbReference type="EMBL" id="FOHA01000014">
    <property type="protein sequence ID" value="SER97406.1"/>
    <property type="molecule type" value="Genomic_DNA"/>
</dbReference>
<keyword evidence="2" id="KW-0472">Membrane</keyword>
<dbReference type="RefSeq" id="WP_092653062.1">
    <property type="nucleotide sequence ID" value="NZ_FOHA01000014.1"/>
</dbReference>
<evidence type="ECO:0000313" key="4">
    <source>
        <dbReference type="Proteomes" id="UP000198948"/>
    </source>
</evidence>
<evidence type="ECO:0000256" key="2">
    <source>
        <dbReference type="SAM" id="Phobius"/>
    </source>
</evidence>
<dbReference type="Pfam" id="PF07252">
    <property type="entry name" value="DUF1433"/>
    <property type="match status" value="1"/>
</dbReference>
<sequence length="123" mass="14460">MKKNRIIIVVILLILISGYFLKKEWDKKKLIETEGPRIEKYLKYNFKDIETVQFTKVIINPTGVPHIKGYFNNEENTFDAGIYSEHFEGALDFTGFITPKHQFDDETEKNVSEIEEEEAQKNK</sequence>
<accession>A0A1H9TJW6</accession>
<dbReference type="InterPro" id="IPR009881">
    <property type="entry name" value="DUF1433"/>
</dbReference>
<keyword evidence="2" id="KW-1133">Transmembrane helix</keyword>
<name>A0A1H9TJW6_9LACT</name>
<keyword evidence="4" id="KW-1185">Reference proteome</keyword>
<protein>
    <recommendedName>
        <fullName evidence="5">DUF1433 domain-containing protein</fullName>
    </recommendedName>
</protein>
<evidence type="ECO:0000256" key="1">
    <source>
        <dbReference type="SAM" id="MobiDB-lite"/>
    </source>
</evidence>
<feature type="region of interest" description="Disordered" evidence="1">
    <location>
        <begin position="104"/>
        <end position="123"/>
    </location>
</feature>
<keyword evidence="2" id="KW-0812">Transmembrane</keyword>
<reference evidence="3 4" key="1">
    <citation type="submission" date="2016-10" db="EMBL/GenBank/DDBJ databases">
        <authorList>
            <person name="de Groot N.N."/>
        </authorList>
    </citation>
    <scope>NUCLEOTIDE SEQUENCE [LARGE SCALE GENOMIC DNA]</scope>
    <source>
        <strain evidence="3 4">DSM 13760</strain>
    </source>
</reference>
<dbReference type="OrthoDB" id="2366279at2"/>
<evidence type="ECO:0008006" key="5">
    <source>
        <dbReference type="Google" id="ProtNLM"/>
    </source>
</evidence>
<gene>
    <name evidence="3" type="ORF">SAMN04488559_11420</name>
</gene>
<organism evidence="3 4">
    <name type="scientific">Isobaculum melis</name>
    <dbReference type="NCBI Taxonomy" id="142588"/>
    <lineage>
        <taxon>Bacteria</taxon>
        <taxon>Bacillati</taxon>
        <taxon>Bacillota</taxon>
        <taxon>Bacilli</taxon>
        <taxon>Lactobacillales</taxon>
        <taxon>Carnobacteriaceae</taxon>
        <taxon>Isobaculum</taxon>
    </lineage>
</organism>
<proteinExistence type="predicted"/>
<dbReference type="AlphaFoldDB" id="A0A1H9TJW6"/>
<evidence type="ECO:0000313" key="3">
    <source>
        <dbReference type="EMBL" id="SER97406.1"/>
    </source>
</evidence>
<feature type="transmembrane region" description="Helical" evidence="2">
    <location>
        <begin position="6"/>
        <end position="21"/>
    </location>
</feature>
<dbReference type="Gene3D" id="3.10.450.130">
    <property type="entry name" value="folded 79 residue fragment of lin0334 like domains"/>
    <property type="match status" value="1"/>
</dbReference>